<dbReference type="Proteomes" id="UP000469424">
    <property type="component" value="Unassembled WGS sequence"/>
</dbReference>
<name>A0A6N7X948_9FIRM</name>
<keyword evidence="2" id="KW-1185">Reference proteome</keyword>
<dbReference type="EMBL" id="VUNA01000013">
    <property type="protein sequence ID" value="MST71073.1"/>
    <property type="molecule type" value="Genomic_DNA"/>
</dbReference>
<sequence length="125" mass="13472">MFKGIIRKADILLAGVLILTGVAASLWISQFDTSGSRVIIKTDGKVYGSYSISEDRTVTVKQGKKTNTVRIHNGEVSVTHASCHNQVCVKHKAIHTTGESIICLPNKMVVQIQGKGGDEYDAISS</sequence>
<accession>A0A6N7X948</accession>
<dbReference type="CDD" id="cd09911">
    <property type="entry name" value="Lin0431_like"/>
    <property type="match status" value="1"/>
</dbReference>
<comment type="caution">
    <text evidence="1">The sequence shown here is derived from an EMBL/GenBank/DDBJ whole genome shotgun (WGS) entry which is preliminary data.</text>
</comment>
<dbReference type="AlphaFoldDB" id="A0A6N7X948"/>
<dbReference type="RefSeq" id="WP_154554634.1">
    <property type="nucleotide sequence ID" value="NZ_JAQXUZ010000023.1"/>
</dbReference>
<dbReference type="Gene3D" id="2.60.320.10">
    <property type="entry name" value="N-utilization substance G protein NusG, insert domain"/>
    <property type="match status" value="1"/>
</dbReference>
<organism evidence="1 2">
    <name type="scientific">Mogibacterium kristiansenii</name>
    <dbReference type="NCBI Taxonomy" id="2606708"/>
    <lineage>
        <taxon>Bacteria</taxon>
        <taxon>Bacillati</taxon>
        <taxon>Bacillota</taxon>
        <taxon>Clostridia</taxon>
        <taxon>Peptostreptococcales</taxon>
        <taxon>Anaerovoracaceae</taxon>
        <taxon>Mogibacterium</taxon>
    </lineage>
</organism>
<reference evidence="1 2" key="1">
    <citation type="submission" date="2019-08" db="EMBL/GenBank/DDBJ databases">
        <title>In-depth cultivation of the pig gut microbiome towards novel bacterial diversity and tailored functional studies.</title>
        <authorList>
            <person name="Wylensek D."/>
            <person name="Hitch T.C.A."/>
            <person name="Clavel T."/>
        </authorList>
    </citation>
    <scope>NUCLEOTIDE SEQUENCE [LARGE SCALE GENOMIC DNA]</scope>
    <source>
        <strain evidence="1 2">WCA-MUC-591-APC-4B</strain>
    </source>
</reference>
<dbReference type="InterPro" id="IPR038690">
    <property type="entry name" value="NusG_2_sf"/>
</dbReference>
<proteinExistence type="predicted"/>
<evidence type="ECO:0000313" key="1">
    <source>
        <dbReference type="EMBL" id="MST71073.1"/>
    </source>
</evidence>
<dbReference type="Pfam" id="PF07009">
    <property type="entry name" value="NusG_II"/>
    <property type="match status" value="1"/>
</dbReference>
<protein>
    <submittedName>
        <fullName evidence="1">NusG domain II-containing protein</fullName>
    </submittedName>
</protein>
<evidence type="ECO:0000313" key="2">
    <source>
        <dbReference type="Proteomes" id="UP000469424"/>
    </source>
</evidence>
<gene>
    <name evidence="1" type="ORF">FYJ65_06975</name>
</gene>
<dbReference type="SUPFAM" id="SSF82004">
    <property type="entry name" value="N-utilization substance G protein NusG, insert domain"/>
    <property type="match status" value="1"/>
</dbReference>